<keyword evidence="2" id="KW-0560">Oxidoreductase</keyword>
<accession>A0ABV4CA42</accession>
<dbReference type="PRINTS" id="PR00080">
    <property type="entry name" value="SDRFAMILY"/>
</dbReference>
<dbReference type="InterPro" id="IPR002347">
    <property type="entry name" value="SDR_fam"/>
</dbReference>
<sequence>MTRKDAPMHRLDDKTAVITGAAGGIGSAAARLMAAEGARVLLADLDLECVDDLARTIREDGGNAVATTVDVLDEDSIAAMIDKAIAEFGGLHVLCNHVGGSDPSKDTDLLSLDLAEWDRVMNLNVRSTVVASRLAIPHMIAAGGGSIINTASVAGVQGDAVQCAYGTAKAGVISLTRYIATQYGPRGVRCNAIAPGATMTPALRDNLPTEVVDEIRRNTSLRGIGEPADIGHAMVHLASDESRYTTGQLLVIDGGLTTQSAFAPGRRDGS</sequence>
<dbReference type="SUPFAM" id="SSF51735">
    <property type="entry name" value="NAD(P)-binding Rossmann-fold domains"/>
    <property type="match status" value="1"/>
</dbReference>
<dbReference type="CDD" id="cd05233">
    <property type="entry name" value="SDR_c"/>
    <property type="match status" value="1"/>
</dbReference>
<evidence type="ECO:0000313" key="3">
    <source>
        <dbReference type="EMBL" id="MEY8037980.1"/>
    </source>
</evidence>
<comment type="similarity">
    <text evidence="1">Belongs to the short-chain dehydrogenases/reductases (SDR) family.</text>
</comment>
<dbReference type="Proteomes" id="UP001564626">
    <property type="component" value="Unassembled WGS sequence"/>
</dbReference>
<keyword evidence="4" id="KW-1185">Reference proteome</keyword>
<comment type="caution">
    <text evidence="3">The sequence shown here is derived from an EMBL/GenBank/DDBJ whole genome shotgun (WGS) entry which is preliminary data.</text>
</comment>
<dbReference type="InterPro" id="IPR051122">
    <property type="entry name" value="SDR_DHRS6-like"/>
</dbReference>
<dbReference type="PANTHER" id="PTHR43477">
    <property type="entry name" value="DIHYDROANTICAPSIN 7-DEHYDROGENASE"/>
    <property type="match status" value="1"/>
</dbReference>
<name>A0ABV4CA42_9PSEU</name>
<dbReference type="InterPro" id="IPR036291">
    <property type="entry name" value="NAD(P)-bd_dom_sf"/>
</dbReference>
<dbReference type="NCBIfam" id="NF005559">
    <property type="entry name" value="PRK07231.1"/>
    <property type="match status" value="1"/>
</dbReference>
<dbReference type="Pfam" id="PF13561">
    <property type="entry name" value="adh_short_C2"/>
    <property type="match status" value="1"/>
</dbReference>
<reference evidence="3 4" key="1">
    <citation type="submission" date="2024-08" db="EMBL/GenBank/DDBJ databases">
        <title>Genome mining of Saccharopolyspora cebuensis PGLac3 from Nigerian medicinal plant.</title>
        <authorList>
            <person name="Ezeobiora C.E."/>
            <person name="Igbokwe N.H."/>
            <person name="Amin D.H."/>
            <person name="Mendie U.E."/>
        </authorList>
    </citation>
    <scope>NUCLEOTIDE SEQUENCE [LARGE SCALE GENOMIC DNA]</scope>
    <source>
        <strain evidence="3 4">PGLac3</strain>
    </source>
</reference>
<dbReference type="RefSeq" id="WP_345366237.1">
    <property type="nucleotide sequence ID" value="NZ_BAABII010000016.1"/>
</dbReference>
<evidence type="ECO:0000256" key="1">
    <source>
        <dbReference type="ARBA" id="ARBA00006484"/>
    </source>
</evidence>
<dbReference type="PRINTS" id="PR00081">
    <property type="entry name" value="GDHRDH"/>
</dbReference>
<evidence type="ECO:0000256" key="2">
    <source>
        <dbReference type="ARBA" id="ARBA00023002"/>
    </source>
</evidence>
<proteinExistence type="inferred from homology"/>
<evidence type="ECO:0000313" key="4">
    <source>
        <dbReference type="Proteomes" id="UP001564626"/>
    </source>
</evidence>
<dbReference type="PANTHER" id="PTHR43477:SF1">
    <property type="entry name" value="DIHYDROANTICAPSIN 7-DEHYDROGENASE"/>
    <property type="match status" value="1"/>
</dbReference>
<dbReference type="EMBL" id="JBGEHV010000001">
    <property type="protein sequence ID" value="MEY8037980.1"/>
    <property type="molecule type" value="Genomic_DNA"/>
</dbReference>
<dbReference type="Gene3D" id="3.40.50.720">
    <property type="entry name" value="NAD(P)-binding Rossmann-like Domain"/>
    <property type="match status" value="1"/>
</dbReference>
<organism evidence="3 4">
    <name type="scientific">Saccharopolyspora cebuensis</name>
    <dbReference type="NCBI Taxonomy" id="418759"/>
    <lineage>
        <taxon>Bacteria</taxon>
        <taxon>Bacillati</taxon>
        <taxon>Actinomycetota</taxon>
        <taxon>Actinomycetes</taxon>
        <taxon>Pseudonocardiales</taxon>
        <taxon>Pseudonocardiaceae</taxon>
        <taxon>Saccharopolyspora</taxon>
    </lineage>
</organism>
<protein>
    <submittedName>
        <fullName evidence="3">SDR family NAD(P)-dependent oxidoreductase</fullName>
    </submittedName>
</protein>
<gene>
    <name evidence="3" type="ORF">AB8O55_01080</name>
</gene>